<proteinExistence type="predicted"/>
<evidence type="ECO:0000313" key="2">
    <source>
        <dbReference type="Proteomes" id="UP000030689"/>
    </source>
</evidence>
<dbReference type="AlphaFoldDB" id="V4L3Q3"/>
<evidence type="ECO:0000313" key="1">
    <source>
        <dbReference type="EMBL" id="ESQ36927.1"/>
    </source>
</evidence>
<dbReference type="EMBL" id="KI517609">
    <property type="protein sequence ID" value="ESQ36927.1"/>
    <property type="molecule type" value="Genomic_DNA"/>
</dbReference>
<keyword evidence="2" id="KW-1185">Reference proteome</keyword>
<sequence>MMAALSDPSPEDVSTVSFPPDEIALIKDPSSELEPLAVELDSGSDSHPSVAPVIAVATADPDPTIEKVKTMLWKVNLL</sequence>
<dbReference type="Gramene" id="ESQ36927">
    <property type="protein sequence ID" value="ESQ36927"/>
    <property type="gene ID" value="EUTSA_v10002752mg"/>
</dbReference>
<dbReference type="Proteomes" id="UP000030689">
    <property type="component" value="Unassembled WGS sequence"/>
</dbReference>
<protein>
    <submittedName>
        <fullName evidence="1">Uncharacterized protein</fullName>
    </submittedName>
</protein>
<reference evidence="1 2" key="1">
    <citation type="journal article" date="2013" name="Front. Plant Sci.">
        <title>The Reference Genome of the Halophytic Plant Eutrema salsugineum.</title>
        <authorList>
            <person name="Yang R."/>
            <person name="Jarvis D.E."/>
            <person name="Chen H."/>
            <person name="Beilstein M.A."/>
            <person name="Grimwood J."/>
            <person name="Jenkins J."/>
            <person name="Shu S."/>
            <person name="Prochnik S."/>
            <person name="Xin M."/>
            <person name="Ma C."/>
            <person name="Schmutz J."/>
            <person name="Wing R.A."/>
            <person name="Mitchell-Olds T."/>
            <person name="Schumaker K.S."/>
            <person name="Wang X."/>
        </authorList>
    </citation>
    <scope>NUCLEOTIDE SEQUENCE [LARGE SCALE GENOMIC DNA]</scope>
</reference>
<organism evidence="1 2">
    <name type="scientific">Eutrema salsugineum</name>
    <name type="common">Saltwater cress</name>
    <name type="synonym">Sisymbrium salsugineum</name>
    <dbReference type="NCBI Taxonomy" id="72664"/>
    <lineage>
        <taxon>Eukaryota</taxon>
        <taxon>Viridiplantae</taxon>
        <taxon>Streptophyta</taxon>
        <taxon>Embryophyta</taxon>
        <taxon>Tracheophyta</taxon>
        <taxon>Spermatophyta</taxon>
        <taxon>Magnoliopsida</taxon>
        <taxon>eudicotyledons</taxon>
        <taxon>Gunneridae</taxon>
        <taxon>Pentapetalae</taxon>
        <taxon>rosids</taxon>
        <taxon>malvids</taxon>
        <taxon>Brassicales</taxon>
        <taxon>Brassicaceae</taxon>
        <taxon>Eutremeae</taxon>
        <taxon>Eutrema</taxon>
    </lineage>
</organism>
<dbReference type="KEGG" id="eus:EUTSA_v10002752mg"/>
<name>V4L3Q3_EUTSA</name>
<accession>V4L3Q3</accession>
<gene>
    <name evidence="1" type="ORF">EUTSA_v10002752mg</name>
</gene>